<dbReference type="SUPFAM" id="SSF56059">
    <property type="entry name" value="Glutathione synthetase ATP-binding domain-like"/>
    <property type="match status" value="1"/>
</dbReference>
<dbReference type="AlphaFoldDB" id="A0A1G2URY2"/>
<dbReference type="Gene3D" id="3.30.470.20">
    <property type="entry name" value="ATP-grasp fold, B domain"/>
    <property type="match status" value="1"/>
</dbReference>
<sequence>MVVVFASSLYTNDTQIELLRRVLGVSGKRFLFVNPLDPKDLSKIQLYSASGLTKLYFDGKRIVPTTFFHSRLWRTDCIIDIPDNVNYPTFFRQKANSFLEEIEFCFRGVKSFPGKYGDIRLGESKCAVYQVAHSCGLKVPEITVNSFSKPKNLSYKKVLGFPFSISLNREKGEEVAVTLLNGTEPDILGLPWQWQSEVQAQKHIRCVVVGKRIWTSSLSETYLKGRSLREAQDDGDIFVWDQDELPSEVATKLHKLLGKLGLEYAAPEFLIKPNGDHVFIDLNPCGDWYGFMNESESKKIAEEIVSRL</sequence>
<organism evidence="1 2">
    <name type="scientific">Candidatus Zambryskibacteria bacterium RIFCSPLOWO2_12_FULL_39_23</name>
    <dbReference type="NCBI Taxonomy" id="1802776"/>
    <lineage>
        <taxon>Bacteria</taxon>
        <taxon>Candidatus Zambryskiibacteriota</taxon>
    </lineage>
</organism>
<evidence type="ECO:0000313" key="2">
    <source>
        <dbReference type="Proteomes" id="UP000176558"/>
    </source>
</evidence>
<proteinExistence type="predicted"/>
<dbReference type="Proteomes" id="UP000176558">
    <property type="component" value="Unassembled WGS sequence"/>
</dbReference>
<evidence type="ECO:0000313" key="1">
    <source>
        <dbReference type="EMBL" id="OHB12111.1"/>
    </source>
</evidence>
<protein>
    <recommendedName>
        <fullName evidence="3">ATP-grasp domain-containing protein</fullName>
    </recommendedName>
</protein>
<evidence type="ECO:0008006" key="3">
    <source>
        <dbReference type="Google" id="ProtNLM"/>
    </source>
</evidence>
<accession>A0A1G2URY2</accession>
<dbReference type="EMBL" id="MHWT01000022">
    <property type="protein sequence ID" value="OHB12111.1"/>
    <property type="molecule type" value="Genomic_DNA"/>
</dbReference>
<name>A0A1G2URY2_9BACT</name>
<comment type="caution">
    <text evidence="1">The sequence shown here is derived from an EMBL/GenBank/DDBJ whole genome shotgun (WGS) entry which is preliminary data.</text>
</comment>
<gene>
    <name evidence="1" type="ORF">A3G99_01270</name>
</gene>
<reference evidence="1 2" key="1">
    <citation type="journal article" date="2016" name="Nat. Commun.">
        <title>Thousands of microbial genomes shed light on interconnected biogeochemical processes in an aquifer system.</title>
        <authorList>
            <person name="Anantharaman K."/>
            <person name="Brown C.T."/>
            <person name="Hug L.A."/>
            <person name="Sharon I."/>
            <person name="Castelle C.J."/>
            <person name="Probst A.J."/>
            <person name="Thomas B.C."/>
            <person name="Singh A."/>
            <person name="Wilkins M.J."/>
            <person name="Karaoz U."/>
            <person name="Brodie E.L."/>
            <person name="Williams K.H."/>
            <person name="Hubbard S.S."/>
            <person name="Banfield J.F."/>
        </authorList>
    </citation>
    <scope>NUCLEOTIDE SEQUENCE [LARGE SCALE GENOMIC DNA]</scope>
</reference>